<reference evidence="2 3" key="1">
    <citation type="journal article" date="2015" name="Genome Biol. Evol.">
        <title>Phylogenomic analyses indicate that early fungi evolved digesting cell walls of algal ancestors of land plants.</title>
        <authorList>
            <person name="Chang Y."/>
            <person name="Wang S."/>
            <person name="Sekimoto S."/>
            <person name="Aerts A.L."/>
            <person name="Choi C."/>
            <person name="Clum A."/>
            <person name="LaButti K.M."/>
            <person name="Lindquist E.A."/>
            <person name="Yee Ngan C."/>
            <person name="Ohm R.A."/>
            <person name="Salamov A.A."/>
            <person name="Grigoriev I.V."/>
            <person name="Spatafora J.W."/>
            <person name="Berbee M.L."/>
        </authorList>
    </citation>
    <scope>NUCLEOTIDE SEQUENCE [LARGE SCALE GENOMIC DNA]</scope>
    <source>
        <strain evidence="2 3">NRRL 28638</strain>
    </source>
</reference>
<gene>
    <name evidence="2" type="ORF">CONCODRAFT_70018</name>
</gene>
<keyword evidence="1" id="KW-0732">Signal</keyword>
<feature type="signal peptide" evidence="1">
    <location>
        <begin position="1"/>
        <end position="20"/>
    </location>
</feature>
<keyword evidence="3" id="KW-1185">Reference proteome</keyword>
<evidence type="ECO:0000313" key="3">
    <source>
        <dbReference type="Proteomes" id="UP000070444"/>
    </source>
</evidence>
<feature type="chain" id="PRO_5007294543" evidence="1">
    <location>
        <begin position="21"/>
        <end position="135"/>
    </location>
</feature>
<name>A0A137P8A2_CONC2</name>
<accession>A0A137P8A2</accession>
<evidence type="ECO:0000256" key="1">
    <source>
        <dbReference type="SAM" id="SignalP"/>
    </source>
</evidence>
<protein>
    <submittedName>
        <fullName evidence="2">Uncharacterized protein</fullName>
    </submittedName>
</protein>
<proteinExistence type="predicted"/>
<sequence>MLKSLVFLTVGIFALDKCSDQQGGAIPAISVDSLASAEKPGDKFCEKFCSKYKGNIFRGTCGIQAGYTACFRIVALDGETEAKPKLCDPVECVECLDYINKGGYCDCGFDCYGNEQGEALDLLHKKFVCSRFHTV</sequence>
<dbReference type="EMBL" id="KQ964480">
    <property type="protein sequence ID" value="KXN71230.1"/>
    <property type="molecule type" value="Genomic_DNA"/>
</dbReference>
<dbReference type="Proteomes" id="UP000070444">
    <property type="component" value="Unassembled WGS sequence"/>
</dbReference>
<evidence type="ECO:0000313" key="2">
    <source>
        <dbReference type="EMBL" id="KXN71230.1"/>
    </source>
</evidence>
<dbReference type="AlphaFoldDB" id="A0A137P8A2"/>
<organism evidence="2 3">
    <name type="scientific">Conidiobolus coronatus (strain ATCC 28846 / CBS 209.66 / NRRL 28638)</name>
    <name type="common">Delacroixia coronata</name>
    <dbReference type="NCBI Taxonomy" id="796925"/>
    <lineage>
        <taxon>Eukaryota</taxon>
        <taxon>Fungi</taxon>
        <taxon>Fungi incertae sedis</taxon>
        <taxon>Zoopagomycota</taxon>
        <taxon>Entomophthoromycotina</taxon>
        <taxon>Entomophthoromycetes</taxon>
        <taxon>Entomophthorales</taxon>
        <taxon>Ancylistaceae</taxon>
        <taxon>Conidiobolus</taxon>
    </lineage>
</organism>